<comment type="caution">
    <text evidence="2">The sequence shown here is derived from an EMBL/GenBank/DDBJ whole genome shotgun (WGS) entry which is preliminary data.</text>
</comment>
<sequence length="95" mass="10407">MAIPRRCTGENNKERLGEEEERGRTQNNDEDENGTDRSESHRDVVAATRAASGFLVASVARAVDPNLSARPCVALPKEIDELASCAQQRNPRKCA</sequence>
<evidence type="ECO:0000256" key="1">
    <source>
        <dbReference type="SAM" id="MobiDB-lite"/>
    </source>
</evidence>
<evidence type="ECO:0000313" key="3">
    <source>
        <dbReference type="Proteomes" id="UP000284706"/>
    </source>
</evidence>
<dbReference type="Proteomes" id="UP000284706">
    <property type="component" value="Unassembled WGS sequence"/>
</dbReference>
<gene>
    <name evidence="2" type="ORF">CVT26_006597</name>
</gene>
<proteinExistence type="predicted"/>
<feature type="compositionally biased region" description="Basic and acidic residues" evidence="1">
    <location>
        <begin position="7"/>
        <end position="24"/>
    </location>
</feature>
<feature type="region of interest" description="Disordered" evidence="1">
    <location>
        <begin position="1"/>
        <end position="43"/>
    </location>
</feature>
<dbReference type="InParanoid" id="A0A409Y313"/>
<name>A0A409Y313_9AGAR</name>
<organism evidence="2 3">
    <name type="scientific">Gymnopilus dilepis</name>
    <dbReference type="NCBI Taxonomy" id="231916"/>
    <lineage>
        <taxon>Eukaryota</taxon>
        <taxon>Fungi</taxon>
        <taxon>Dikarya</taxon>
        <taxon>Basidiomycota</taxon>
        <taxon>Agaricomycotina</taxon>
        <taxon>Agaricomycetes</taxon>
        <taxon>Agaricomycetidae</taxon>
        <taxon>Agaricales</taxon>
        <taxon>Agaricineae</taxon>
        <taxon>Hymenogastraceae</taxon>
        <taxon>Gymnopilus</taxon>
    </lineage>
</organism>
<dbReference type="AlphaFoldDB" id="A0A409Y313"/>
<reference evidence="2 3" key="1">
    <citation type="journal article" date="2018" name="Evol. Lett.">
        <title>Horizontal gene cluster transfer increased hallucinogenic mushroom diversity.</title>
        <authorList>
            <person name="Reynolds H.T."/>
            <person name="Vijayakumar V."/>
            <person name="Gluck-Thaler E."/>
            <person name="Korotkin H.B."/>
            <person name="Matheny P.B."/>
            <person name="Slot J.C."/>
        </authorList>
    </citation>
    <scope>NUCLEOTIDE SEQUENCE [LARGE SCALE GENOMIC DNA]</scope>
    <source>
        <strain evidence="2 3">SRW20</strain>
    </source>
</reference>
<protein>
    <submittedName>
        <fullName evidence="2">Uncharacterized protein</fullName>
    </submittedName>
</protein>
<dbReference type="EMBL" id="NHYE01001261">
    <property type="protein sequence ID" value="PPQ97363.1"/>
    <property type="molecule type" value="Genomic_DNA"/>
</dbReference>
<keyword evidence="3" id="KW-1185">Reference proteome</keyword>
<evidence type="ECO:0000313" key="2">
    <source>
        <dbReference type="EMBL" id="PPQ97363.1"/>
    </source>
</evidence>
<accession>A0A409Y313</accession>
<feature type="compositionally biased region" description="Basic and acidic residues" evidence="1">
    <location>
        <begin position="34"/>
        <end position="43"/>
    </location>
</feature>